<sequence>MIGNRCFENVTQLRYLGITITNQTLIQVGIKRRLSSGNACYHSVQNVLSSRLLSESLCLSSGLFPSGFPTNILYAFVFSPIRATCPVHLIFLDLIVLIILGE</sequence>
<proteinExistence type="predicted"/>
<accession>A0A2J7RNK7</accession>
<dbReference type="InParanoid" id="A0A2J7RNK7"/>
<gene>
    <name evidence="1" type="ORF">B7P43_G01954</name>
</gene>
<dbReference type="Proteomes" id="UP000235965">
    <property type="component" value="Unassembled WGS sequence"/>
</dbReference>
<organism evidence="1 2">
    <name type="scientific">Cryptotermes secundus</name>
    <dbReference type="NCBI Taxonomy" id="105785"/>
    <lineage>
        <taxon>Eukaryota</taxon>
        <taxon>Metazoa</taxon>
        <taxon>Ecdysozoa</taxon>
        <taxon>Arthropoda</taxon>
        <taxon>Hexapoda</taxon>
        <taxon>Insecta</taxon>
        <taxon>Pterygota</taxon>
        <taxon>Neoptera</taxon>
        <taxon>Polyneoptera</taxon>
        <taxon>Dictyoptera</taxon>
        <taxon>Blattodea</taxon>
        <taxon>Blattoidea</taxon>
        <taxon>Termitoidae</taxon>
        <taxon>Kalotermitidae</taxon>
        <taxon>Cryptotermitinae</taxon>
        <taxon>Cryptotermes</taxon>
    </lineage>
</organism>
<reference evidence="1 2" key="1">
    <citation type="submission" date="2017-12" db="EMBL/GenBank/DDBJ databases">
        <title>Hemimetabolous genomes reveal molecular basis of termite eusociality.</title>
        <authorList>
            <person name="Harrison M.C."/>
            <person name="Jongepier E."/>
            <person name="Robertson H.M."/>
            <person name="Arning N."/>
            <person name="Bitard-Feildel T."/>
            <person name="Chao H."/>
            <person name="Childers C.P."/>
            <person name="Dinh H."/>
            <person name="Doddapaneni H."/>
            <person name="Dugan S."/>
            <person name="Gowin J."/>
            <person name="Greiner C."/>
            <person name="Han Y."/>
            <person name="Hu H."/>
            <person name="Hughes D.S.T."/>
            <person name="Huylmans A.-K."/>
            <person name="Kemena C."/>
            <person name="Kremer L.P.M."/>
            <person name="Lee S.L."/>
            <person name="Lopez-Ezquerra A."/>
            <person name="Mallet L."/>
            <person name="Monroy-Kuhn J.M."/>
            <person name="Moser A."/>
            <person name="Murali S.C."/>
            <person name="Muzny D.M."/>
            <person name="Otani S."/>
            <person name="Piulachs M.-D."/>
            <person name="Poelchau M."/>
            <person name="Qu J."/>
            <person name="Schaub F."/>
            <person name="Wada-Katsumata A."/>
            <person name="Worley K.C."/>
            <person name="Xie Q."/>
            <person name="Ylla G."/>
            <person name="Poulsen M."/>
            <person name="Gibbs R.A."/>
            <person name="Schal C."/>
            <person name="Richards S."/>
            <person name="Belles X."/>
            <person name="Korb J."/>
            <person name="Bornberg-Bauer E."/>
        </authorList>
    </citation>
    <scope>NUCLEOTIDE SEQUENCE [LARGE SCALE GENOMIC DNA]</scope>
    <source>
        <tissue evidence="1">Whole body</tissue>
    </source>
</reference>
<name>A0A2J7RNK7_9NEOP</name>
<comment type="caution">
    <text evidence="1">The sequence shown here is derived from an EMBL/GenBank/DDBJ whole genome shotgun (WGS) entry which is preliminary data.</text>
</comment>
<dbReference type="EMBL" id="NEVH01002539">
    <property type="protein sequence ID" value="PNF42402.1"/>
    <property type="molecule type" value="Genomic_DNA"/>
</dbReference>
<evidence type="ECO:0008006" key="3">
    <source>
        <dbReference type="Google" id="ProtNLM"/>
    </source>
</evidence>
<protein>
    <recommendedName>
        <fullName evidence="3">Reverse transcriptase domain-containing protein</fullName>
    </recommendedName>
</protein>
<evidence type="ECO:0000313" key="2">
    <source>
        <dbReference type="Proteomes" id="UP000235965"/>
    </source>
</evidence>
<dbReference type="AlphaFoldDB" id="A0A2J7RNK7"/>
<evidence type="ECO:0000313" key="1">
    <source>
        <dbReference type="EMBL" id="PNF42402.1"/>
    </source>
</evidence>
<keyword evidence="2" id="KW-1185">Reference proteome</keyword>